<dbReference type="Pfam" id="PF05938">
    <property type="entry name" value="Self-incomp_S1"/>
    <property type="match status" value="1"/>
</dbReference>
<evidence type="ECO:0000256" key="3">
    <source>
        <dbReference type="ARBA" id="ARBA00022471"/>
    </source>
</evidence>
<keyword evidence="5" id="KW-0732">Signal</keyword>
<evidence type="ECO:0000256" key="6">
    <source>
        <dbReference type="SAM" id="Phobius"/>
    </source>
</evidence>
<evidence type="ECO:0000256" key="1">
    <source>
        <dbReference type="ARBA" id="ARBA00004613"/>
    </source>
</evidence>
<protein>
    <submittedName>
        <fullName evidence="7">Plant self-incompatibility S1</fullName>
    </submittedName>
</protein>
<evidence type="ECO:0000256" key="2">
    <source>
        <dbReference type="ARBA" id="ARBA00005581"/>
    </source>
</evidence>
<comment type="similarity">
    <text evidence="2">Belongs to the plant self-incompatibility (S1) protein family.</text>
</comment>
<evidence type="ECO:0000313" key="8">
    <source>
        <dbReference type="Proteomes" id="UP000195402"/>
    </source>
</evidence>
<dbReference type="AlphaFoldDB" id="A0A200PZV3"/>
<comment type="subcellular location">
    <subcellularLocation>
        <location evidence="1">Secreted</location>
    </subcellularLocation>
</comment>
<sequence>MAMFNFKNSSFGGTGRDHHAGFIFGVDLVLVVPLIVVVAACMFTSVDSSLEQVRVTVTNEIVPHSPMNIHCRTKNNTFLDEHPNVRYNESISWDFQVDLFNTTQYSCLIWYKNPNGHIIIGDFSMYEANRDLYFCGGNCSRFVRKEGIFFYLNKYDTTKLMYEWPHL</sequence>
<reference evidence="7 8" key="1">
    <citation type="journal article" date="2017" name="Mol. Plant">
        <title>The Genome of Medicinal Plant Macleaya cordata Provides New Insights into Benzylisoquinoline Alkaloids Metabolism.</title>
        <authorList>
            <person name="Liu X."/>
            <person name="Liu Y."/>
            <person name="Huang P."/>
            <person name="Ma Y."/>
            <person name="Qing Z."/>
            <person name="Tang Q."/>
            <person name="Cao H."/>
            <person name="Cheng P."/>
            <person name="Zheng Y."/>
            <person name="Yuan Z."/>
            <person name="Zhou Y."/>
            <person name="Liu J."/>
            <person name="Tang Z."/>
            <person name="Zhuo Y."/>
            <person name="Zhang Y."/>
            <person name="Yu L."/>
            <person name="Huang J."/>
            <person name="Yang P."/>
            <person name="Peng Q."/>
            <person name="Zhang J."/>
            <person name="Jiang W."/>
            <person name="Zhang Z."/>
            <person name="Lin K."/>
            <person name="Ro D.K."/>
            <person name="Chen X."/>
            <person name="Xiong X."/>
            <person name="Shang Y."/>
            <person name="Huang S."/>
            <person name="Zeng J."/>
        </authorList>
    </citation>
    <scope>NUCLEOTIDE SEQUENCE [LARGE SCALE GENOMIC DNA]</scope>
    <source>
        <strain evidence="8">cv. BLH2017</strain>
        <tissue evidence="7">Root</tissue>
    </source>
</reference>
<comment type="caution">
    <text evidence="7">The sequence shown here is derived from an EMBL/GenBank/DDBJ whole genome shotgun (WGS) entry which is preliminary data.</text>
</comment>
<evidence type="ECO:0000256" key="5">
    <source>
        <dbReference type="ARBA" id="ARBA00022729"/>
    </source>
</evidence>
<keyword evidence="6" id="KW-1133">Transmembrane helix</keyword>
<gene>
    <name evidence="7" type="ORF">BVC80_1431g71</name>
</gene>
<keyword evidence="8" id="KW-1185">Reference proteome</keyword>
<evidence type="ECO:0000313" key="7">
    <source>
        <dbReference type="EMBL" id="OVA03743.1"/>
    </source>
</evidence>
<dbReference type="InParanoid" id="A0A200PZV3"/>
<accession>A0A200PZV3</accession>
<dbReference type="GO" id="GO:0060320">
    <property type="term" value="P:rejection of self pollen"/>
    <property type="evidence" value="ECO:0007669"/>
    <property type="project" value="UniProtKB-KW"/>
</dbReference>
<evidence type="ECO:0000256" key="4">
    <source>
        <dbReference type="ARBA" id="ARBA00022525"/>
    </source>
</evidence>
<keyword evidence="6" id="KW-0812">Transmembrane</keyword>
<dbReference type="EMBL" id="MVGT01003557">
    <property type="protein sequence ID" value="OVA03743.1"/>
    <property type="molecule type" value="Genomic_DNA"/>
</dbReference>
<keyword evidence="6" id="KW-0472">Membrane</keyword>
<organism evidence="7 8">
    <name type="scientific">Macleaya cordata</name>
    <name type="common">Five-seeded plume-poppy</name>
    <name type="synonym">Bocconia cordata</name>
    <dbReference type="NCBI Taxonomy" id="56857"/>
    <lineage>
        <taxon>Eukaryota</taxon>
        <taxon>Viridiplantae</taxon>
        <taxon>Streptophyta</taxon>
        <taxon>Embryophyta</taxon>
        <taxon>Tracheophyta</taxon>
        <taxon>Spermatophyta</taxon>
        <taxon>Magnoliopsida</taxon>
        <taxon>Ranunculales</taxon>
        <taxon>Papaveraceae</taxon>
        <taxon>Papaveroideae</taxon>
        <taxon>Macleaya</taxon>
    </lineage>
</organism>
<proteinExistence type="inferred from homology"/>
<dbReference type="OrthoDB" id="1727555at2759"/>
<name>A0A200PZV3_MACCD</name>
<dbReference type="Proteomes" id="UP000195402">
    <property type="component" value="Unassembled WGS sequence"/>
</dbReference>
<keyword evidence="4" id="KW-0964">Secreted</keyword>
<keyword evidence="3" id="KW-0713">Self-incompatibility</keyword>
<dbReference type="GO" id="GO:0005576">
    <property type="term" value="C:extracellular region"/>
    <property type="evidence" value="ECO:0007669"/>
    <property type="project" value="UniProtKB-SubCell"/>
</dbReference>
<dbReference type="InterPro" id="IPR010264">
    <property type="entry name" value="Self-incomp_S1"/>
</dbReference>
<feature type="transmembrane region" description="Helical" evidence="6">
    <location>
        <begin position="20"/>
        <end position="44"/>
    </location>
</feature>